<gene>
    <name evidence="5" type="ORF">SAMN04487834_103515</name>
</gene>
<proteinExistence type="inferred from homology"/>
<dbReference type="AlphaFoldDB" id="A0A1H6UW29"/>
<dbReference type="eggNOG" id="COG1428">
    <property type="taxonomic scope" value="Bacteria"/>
</dbReference>
<dbReference type="InterPro" id="IPR031314">
    <property type="entry name" value="DNK_dom"/>
</dbReference>
<feature type="domain" description="Deoxynucleoside kinase" evidence="4">
    <location>
        <begin position="2"/>
        <end position="206"/>
    </location>
</feature>
<dbReference type="RefSeq" id="WP_074732285.1">
    <property type="nucleotide sequence ID" value="NZ_CACVTN010000084.1"/>
</dbReference>
<reference evidence="6" key="1">
    <citation type="submission" date="2016-10" db="EMBL/GenBank/DDBJ databases">
        <authorList>
            <person name="Varghese N."/>
        </authorList>
    </citation>
    <scope>NUCLEOTIDE SEQUENCE [LARGE SCALE GENOMIC DNA]</scope>
    <source>
        <strain evidence="6">DSM 20406</strain>
    </source>
</reference>
<dbReference type="InterPro" id="IPR002624">
    <property type="entry name" value="DCK/DGK"/>
</dbReference>
<organism evidence="5 6">
    <name type="scientific">Sharpea azabuensis</name>
    <dbReference type="NCBI Taxonomy" id="322505"/>
    <lineage>
        <taxon>Bacteria</taxon>
        <taxon>Bacillati</taxon>
        <taxon>Bacillota</taxon>
        <taxon>Erysipelotrichia</taxon>
        <taxon>Erysipelotrichales</taxon>
        <taxon>Coprobacillaceae</taxon>
        <taxon>Sharpea</taxon>
    </lineage>
</organism>
<dbReference type="GO" id="GO:0005737">
    <property type="term" value="C:cytoplasm"/>
    <property type="evidence" value="ECO:0007669"/>
    <property type="project" value="TreeGrafter"/>
</dbReference>
<protein>
    <submittedName>
        <fullName evidence="5">Deoxyadenosine/deoxycytidine kinase</fullName>
    </submittedName>
</protein>
<feature type="binding site" evidence="3">
    <location>
        <position position="148"/>
    </location>
    <ligand>
        <name>substrate</name>
    </ligand>
</feature>
<dbReference type="PANTHER" id="PTHR10513:SF35">
    <property type="entry name" value="DEOXYADENOSINE KINASE"/>
    <property type="match status" value="1"/>
</dbReference>
<sequence length="232" mass="27073">MIIMSGAIGAGKSNLTTFVSKHLGTEAFFEPVGDNPILPLFYKDPNHYAFLLQIYFLNKRFAMIKEAMTNDNNVLDRSIYEDSLFFHMNAEMGRCNEEEVKVYDDLLENMMEELPYAAHKKAPDLLVHIDIDITTMLAHIKKRGRDYEQIENDPTLRDYYINLLEHYTPWYEAYDASPKMTIDASQYDFVNSLEDRKIVLKSIDDKLLEIGKIDEDEYASLMLKLERMQLDD</sequence>
<dbReference type="PANTHER" id="PTHR10513">
    <property type="entry name" value="DEOXYNUCLEOSIDE KINASE"/>
    <property type="match status" value="1"/>
</dbReference>
<dbReference type="InterPro" id="IPR050566">
    <property type="entry name" value="Deoxyribonucleoside_kinase"/>
</dbReference>
<dbReference type="OrthoDB" id="9776634at2"/>
<keyword evidence="6" id="KW-1185">Reference proteome</keyword>
<feature type="binding site" evidence="3">
    <location>
        <position position="53"/>
    </location>
    <ligand>
        <name>substrate</name>
    </ligand>
</feature>
<evidence type="ECO:0000256" key="1">
    <source>
        <dbReference type="ARBA" id="ARBA00007420"/>
    </source>
</evidence>
<comment type="similarity">
    <text evidence="1">Belongs to the DCK/DGK family.</text>
</comment>
<dbReference type="SUPFAM" id="SSF52540">
    <property type="entry name" value="P-loop containing nucleoside triphosphate hydrolases"/>
    <property type="match status" value="1"/>
</dbReference>
<keyword evidence="5" id="KW-0808">Transferase</keyword>
<dbReference type="Gene3D" id="3.40.50.300">
    <property type="entry name" value="P-loop containing nucleotide triphosphate hydrolases"/>
    <property type="match status" value="1"/>
</dbReference>
<dbReference type="Proteomes" id="UP000183028">
    <property type="component" value="Unassembled WGS sequence"/>
</dbReference>
<evidence type="ECO:0000313" key="6">
    <source>
        <dbReference type="Proteomes" id="UP000183028"/>
    </source>
</evidence>
<dbReference type="CDD" id="cd01673">
    <property type="entry name" value="dNK"/>
    <property type="match status" value="1"/>
</dbReference>
<dbReference type="GO" id="GO:0019136">
    <property type="term" value="F:deoxynucleoside kinase activity"/>
    <property type="evidence" value="ECO:0007669"/>
    <property type="project" value="InterPro"/>
</dbReference>
<keyword evidence="5" id="KW-0418">Kinase</keyword>
<dbReference type="GO" id="GO:0005524">
    <property type="term" value="F:ATP binding"/>
    <property type="evidence" value="ECO:0007669"/>
    <property type="project" value="InterPro"/>
</dbReference>
<feature type="binding site" evidence="3">
    <location>
        <position position="82"/>
    </location>
    <ligand>
        <name>substrate</name>
    </ligand>
</feature>
<evidence type="ECO:0000313" key="5">
    <source>
        <dbReference type="EMBL" id="SEI92540.1"/>
    </source>
</evidence>
<evidence type="ECO:0000256" key="2">
    <source>
        <dbReference type="PIRSR" id="PIRSR000705-1"/>
    </source>
</evidence>
<feature type="binding site" evidence="3">
    <location>
        <position position="77"/>
    </location>
    <ligand>
        <name>substrate</name>
    </ligand>
</feature>
<dbReference type="PIRSF" id="PIRSF000705">
    <property type="entry name" value="DNK"/>
    <property type="match status" value="1"/>
</dbReference>
<dbReference type="InterPro" id="IPR027417">
    <property type="entry name" value="P-loop_NTPase"/>
</dbReference>
<evidence type="ECO:0000259" key="4">
    <source>
        <dbReference type="Pfam" id="PF01712"/>
    </source>
</evidence>
<accession>A0A1H6UW29</accession>
<dbReference type="STRING" id="322505.SAMN04487836_13416"/>
<feature type="binding site" evidence="3">
    <location>
        <position position="42"/>
    </location>
    <ligand>
        <name>substrate</name>
    </ligand>
</feature>
<dbReference type="EMBL" id="FNYK01000035">
    <property type="protein sequence ID" value="SEI92540.1"/>
    <property type="molecule type" value="Genomic_DNA"/>
</dbReference>
<dbReference type="Pfam" id="PF01712">
    <property type="entry name" value="dNK"/>
    <property type="match status" value="1"/>
</dbReference>
<feature type="active site" description="Proton acceptor" evidence="2">
    <location>
        <position position="76"/>
    </location>
</feature>
<name>A0A1H6UW29_9FIRM</name>
<evidence type="ECO:0000256" key="3">
    <source>
        <dbReference type="PIRSR" id="PIRSR000705-2"/>
    </source>
</evidence>
<feature type="binding site" evidence="3">
    <location>
        <position position="30"/>
    </location>
    <ligand>
        <name>substrate</name>
    </ligand>
</feature>